<evidence type="ECO:0000313" key="8">
    <source>
        <dbReference type="EMBL" id="RIV21161.1"/>
    </source>
</evidence>
<evidence type="ECO:0000256" key="2">
    <source>
        <dbReference type="ARBA" id="ARBA00012438"/>
    </source>
</evidence>
<dbReference type="Pfam" id="PF02518">
    <property type="entry name" value="HATPase_c"/>
    <property type="match status" value="1"/>
</dbReference>
<keyword evidence="4" id="KW-0808">Transferase</keyword>
<evidence type="ECO:0000256" key="3">
    <source>
        <dbReference type="ARBA" id="ARBA00022553"/>
    </source>
</evidence>
<dbReference type="InterPro" id="IPR003661">
    <property type="entry name" value="HisK_dim/P_dom"/>
</dbReference>
<dbReference type="InterPro" id="IPR050351">
    <property type="entry name" value="BphY/WalK/GraS-like"/>
</dbReference>
<comment type="caution">
    <text evidence="8">The sequence shown here is derived from an EMBL/GenBank/DDBJ whole genome shotgun (WGS) entry which is preliminary data.</text>
</comment>
<dbReference type="SMART" id="SM00091">
    <property type="entry name" value="PAS"/>
    <property type="match status" value="2"/>
</dbReference>
<dbReference type="Proteomes" id="UP000283523">
    <property type="component" value="Unassembled WGS sequence"/>
</dbReference>
<keyword evidence="9" id="KW-1185">Reference proteome</keyword>
<dbReference type="InterPro" id="IPR004358">
    <property type="entry name" value="Sig_transdc_His_kin-like_C"/>
</dbReference>
<dbReference type="GO" id="GO:0030295">
    <property type="term" value="F:protein kinase activator activity"/>
    <property type="evidence" value="ECO:0007669"/>
    <property type="project" value="TreeGrafter"/>
</dbReference>
<keyword evidence="5" id="KW-0418">Kinase</keyword>
<dbReference type="GO" id="GO:0000156">
    <property type="term" value="F:phosphorelay response regulator activity"/>
    <property type="evidence" value="ECO:0007669"/>
    <property type="project" value="TreeGrafter"/>
</dbReference>
<keyword evidence="3" id="KW-0597">Phosphoprotein</keyword>
<dbReference type="PANTHER" id="PTHR42878">
    <property type="entry name" value="TWO-COMPONENT HISTIDINE KINASE"/>
    <property type="match status" value="1"/>
</dbReference>
<dbReference type="EC" id="2.7.13.3" evidence="2"/>
<dbReference type="CDD" id="cd00082">
    <property type="entry name" value="HisKA"/>
    <property type="match status" value="1"/>
</dbReference>
<dbReference type="FunFam" id="3.30.565.10:FF:000006">
    <property type="entry name" value="Sensor histidine kinase WalK"/>
    <property type="match status" value="1"/>
</dbReference>
<gene>
    <name evidence="8" type="ORF">DYU11_17185</name>
</gene>
<dbReference type="SUPFAM" id="SSF55874">
    <property type="entry name" value="ATPase domain of HSP90 chaperone/DNA topoisomerase II/histidine kinase"/>
    <property type="match status" value="1"/>
</dbReference>
<dbReference type="SUPFAM" id="SSF47384">
    <property type="entry name" value="Homodimeric domain of signal transducing histidine kinase"/>
    <property type="match status" value="1"/>
</dbReference>
<feature type="domain" description="Histidine kinase" evidence="7">
    <location>
        <begin position="423"/>
        <end position="649"/>
    </location>
</feature>
<dbReference type="InterPro" id="IPR036890">
    <property type="entry name" value="HATPase_C_sf"/>
</dbReference>
<dbReference type="PANTHER" id="PTHR42878:SF15">
    <property type="entry name" value="BACTERIOPHYTOCHROME"/>
    <property type="match status" value="1"/>
</dbReference>
<sequence>MPQKADVMSAAVSLFPEPDPGDRKLVYLLQGMLDASPGFVCYCEPIWEETGPEPVPLIDLVYRLVNRPLCQLLGHSVDEVVNQRMTHFLPSVKATGLLNHYGQILLARQAQQFDFTYNADGFSGGYRIEATPLLDGLVISFTELPPPPKPAIQPADQSAMLQSIIDNSLSGLMGFVAIRDEQDRITDFRVSFFNPVCLALTGLTADYFRQRTFRQQVPPDHLPAIMAVLQQVVTQRQSTRVEFFSSHINRWVDIGLSPLGDGFLASFIDITDRKRATSRLQSIIDQAHTAIATLKPVRTNGPASDIVDFEITLANRTLADYVRTPPAPIVQRLMSESFPSYKVLGLFDRYRQTAEEKVRQRFEFHYNADGIDAWVDVQIVPLDGEVLITLSNHTLLKQTQLQLENKLSELNLLNENLEQFTYTASHDLQEPLRKVRTFGDMILDAHGPALGEGGTDLVRRMQGAVTRMQELIRGLLMYSRTATDRQPHQVVDLNTIIDDVLDDLEPVLTETKANLAIDPLPVIQGDPLQLRQLFQNLLSNALKFSRADVLPDIHIDVCETQPTDLPAGIQAPAGGFVVIAIRDNGIGFDPEHEERIFELFQRLNNRSQHTGTGIGLAICKRVVENHGGTITVKSRPGAGSTFTVYLPRG</sequence>
<dbReference type="SMART" id="SM00388">
    <property type="entry name" value="HisKA"/>
    <property type="match status" value="1"/>
</dbReference>
<evidence type="ECO:0000313" key="9">
    <source>
        <dbReference type="Proteomes" id="UP000283523"/>
    </source>
</evidence>
<dbReference type="InterPro" id="IPR000014">
    <property type="entry name" value="PAS"/>
</dbReference>
<evidence type="ECO:0000256" key="1">
    <source>
        <dbReference type="ARBA" id="ARBA00000085"/>
    </source>
</evidence>
<dbReference type="Pfam" id="PF08448">
    <property type="entry name" value="PAS_4"/>
    <property type="match status" value="1"/>
</dbReference>
<dbReference type="InterPro" id="IPR035965">
    <property type="entry name" value="PAS-like_dom_sf"/>
</dbReference>
<comment type="catalytic activity">
    <reaction evidence="1">
        <text>ATP + protein L-histidine = ADP + protein N-phospho-L-histidine.</text>
        <dbReference type="EC" id="2.7.13.3"/>
    </reaction>
</comment>
<dbReference type="InterPro" id="IPR036097">
    <property type="entry name" value="HisK_dim/P_sf"/>
</dbReference>
<organism evidence="8 9">
    <name type="scientific">Fibrisoma montanum</name>
    <dbReference type="NCBI Taxonomy" id="2305895"/>
    <lineage>
        <taxon>Bacteria</taxon>
        <taxon>Pseudomonadati</taxon>
        <taxon>Bacteroidota</taxon>
        <taxon>Cytophagia</taxon>
        <taxon>Cytophagales</taxon>
        <taxon>Spirosomataceae</taxon>
        <taxon>Fibrisoma</taxon>
    </lineage>
</organism>
<name>A0A418M5P4_9BACT</name>
<evidence type="ECO:0000256" key="6">
    <source>
        <dbReference type="ARBA" id="ARBA00023136"/>
    </source>
</evidence>
<protein>
    <recommendedName>
        <fullName evidence="2">histidine kinase</fullName>
        <ecNumber evidence="2">2.7.13.3</ecNumber>
    </recommendedName>
</protein>
<dbReference type="NCBIfam" id="TIGR00229">
    <property type="entry name" value="sensory_box"/>
    <property type="match status" value="1"/>
</dbReference>
<reference evidence="8 9" key="1">
    <citation type="submission" date="2018-08" db="EMBL/GenBank/DDBJ databases">
        <title>Fibrisoma montanum sp. nov., isolated from Danxia mountain soil.</title>
        <authorList>
            <person name="Huang Y."/>
        </authorList>
    </citation>
    <scope>NUCLEOTIDE SEQUENCE [LARGE SCALE GENOMIC DNA]</scope>
    <source>
        <strain evidence="8 9">HYT19</strain>
    </source>
</reference>
<dbReference type="InterPro" id="IPR003594">
    <property type="entry name" value="HATPase_dom"/>
</dbReference>
<dbReference type="AlphaFoldDB" id="A0A418M5P4"/>
<dbReference type="Gene3D" id="1.10.287.130">
    <property type="match status" value="1"/>
</dbReference>
<accession>A0A418M5P4</accession>
<dbReference type="Gene3D" id="3.30.450.20">
    <property type="entry name" value="PAS domain"/>
    <property type="match status" value="3"/>
</dbReference>
<keyword evidence="6" id="KW-0472">Membrane</keyword>
<dbReference type="EMBL" id="QXED01000005">
    <property type="protein sequence ID" value="RIV21161.1"/>
    <property type="molecule type" value="Genomic_DNA"/>
</dbReference>
<dbReference type="InterPro" id="IPR013656">
    <property type="entry name" value="PAS_4"/>
</dbReference>
<dbReference type="InterPro" id="IPR005467">
    <property type="entry name" value="His_kinase_dom"/>
</dbReference>
<dbReference type="SUPFAM" id="SSF55785">
    <property type="entry name" value="PYP-like sensor domain (PAS domain)"/>
    <property type="match status" value="2"/>
</dbReference>
<evidence type="ECO:0000256" key="4">
    <source>
        <dbReference type="ARBA" id="ARBA00022679"/>
    </source>
</evidence>
<dbReference type="Pfam" id="PF00512">
    <property type="entry name" value="HisKA"/>
    <property type="match status" value="1"/>
</dbReference>
<dbReference type="GO" id="GO:0000155">
    <property type="term" value="F:phosphorelay sensor kinase activity"/>
    <property type="evidence" value="ECO:0007669"/>
    <property type="project" value="InterPro"/>
</dbReference>
<dbReference type="SMART" id="SM00387">
    <property type="entry name" value="HATPase_c"/>
    <property type="match status" value="1"/>
</dbReference>
<dbReference type="CDD" id="cd00130">
    <property type="entry name" value="PAS"/>
    <property type="match status" value="1"/>
</dbReference>
<evidence type="ECO:0000259" key="7">
    <source>
        <dbReference type="PROSITE" id="PS50109"/>
    </source>
</evidence>
<evidence type="ECO:0000256" key="5">
    <source>
        <dbReference type="ARBA" id="ARBA00022777"/>
    </source>
</evidence>
<dbReference type="GO" id="GO:0007234">
    <property type="term" value="P:osmosensory signaling via phosphorelay pathway"/>
    <property type="evidence" value="ECO:0007669"/>
    <property type="project" value="TreeGrafter"/>
</dbReference>
<dbReference type="PROSITE" id="PS50109">
    <property type="entry name" value="HIS_KIN"/>
    <property type="match status" value="1"/>
</dbReference>
<dbReference type="Gene3D" id="3.30.565.10">
    <property type="entry name" value="Histidine kinase-like ATPase, C-terminal domain"/>
    <property type="match status" value="1"/>
</dbReference>
<dbReference type="GO" id="GO:0016020">
    <property type="term" value="C:membrane"/>
    <property type="evidence" value="ECO:0007669"/>
    <property type="project" value="UniProtKB-SubCell"/>
</dbReference>
<proteinExistence type="predicted"/>
<dbReference type="PRINTS" id="PR00344">
    <property type="entry name" value="BCTRLSENSOR"/>
</dbReference>